<name>A0ABD4HS23_ENTGA</name>
<dbReference type="InterPro" id="IPR019931">
    <property type="entry name" value="LPXTG_anchor"/>
</dbReference>
<evidence type="ECO:0000256" key="1">
    <source>
        <dbReference type="ARBA" id="ARBA00022512"/>
    </source>
</evidence>
<gene>
    <name evidence="7" type="ORF">HWH42_16300</name>
</gene>
<evidence type="ECO:0000256" key="2">
    <source>
        <dbReference type="ARBA" id="ARBA00022525"/>
    </source>
</evidence>
<dbReference type="EMBL" id="JABXJK010000079">
    <property type="protein sequence ID" value="MBA0974131.1"/>
    <property type="molecule type" value="Genomic_DNA"/>
</dbReference>
<keyword evidence="5" id="KW-0812">Transmembrane</keyword>
<sequence>ISEETGKEGLLPKTGEKNNQVIQKLGYTILLVVFVSLFLLKGRKESKRS</sequence>
<keyword evidence="3" id="KW-0732">Signal</keyword>
<evidence type="ECO:0000256" key="4">
    <source>
        <dbReference type="ARBA" id="ARBA00023088"/>
    </source>
</evidence>
<evidence type="ECO:0000256" key="3">
    <source>
        <dbReference type="ARBA" id="ARBA00022729"/>
    </source>
</evidence>
<proteinExistence type="predicted"/>
<dbReference type="Proteomes" id="UP000571857">
    <property type="component" value="Unassembled WGS sequence"/>
</dbReference>
<accession>A0ABD4HS23</accession>
<feature type="transmembrane region" description="Helical" evidence="5">
    <location>
        <begin position="21"/>
        <end position="40"/>
    </location>
</feature>
<evidence type="ECO:0000256" key="5">
    <source>
        <dbReference type="SAM" id="Phobius"/>
    </source>
</evidence>
<evidence type="ECO:0000313" key="8">
    <source>
        <dbReference type="Proteomes" id="UP000571857"/>
    </source>
</evidence>
<keyword evidence="2" id="KW-0964">Secreted</keyword>
<feature type="non-terminal residue" evidence="7">
    <location>
        <position position="1"/>
    </location>
</feature>
<evidence type="ECO:0000259" key="6">
    <source>
        <dbReference type="PROSITE" id="PS50847"/>
    </source>
</evidence>
<dbReference type="AlphaFoldDB" id="A0ABD4HS23"/>
<comment type="caution">
    <text evidence="7">The sequence shown here is derived from an EMBL/GenBank/DDBJ whole genome shotgun (WGS) entry which is preliminary data.</text>
</comment>
<organism evidence="7 8">
    <name type="scientific">Enterococcus gallinarum</name>
    <dbReference type="NCBI Taxonomy" id="1353"/>
    <lineage>
        <taxon>Bacteria</taxon>
        <taxon>Bacillati</taxon>
        <taxon>Bacillota</taxon>
        <taxon>Bacilli</taxon>
        <taxon>Lactobacillales</taxon>
        <taxon>Enterococcaceae</taxon>
        <taxon>Enterococcus</taxon>
    </lineage>
</organism>
<reference evidence="7 8" key="1">
    <citation type="submission" date="2020-06" db="EMBL/GenBank/DDBJ databases">
        <title>Crossreactivity between MHC class I-restricted antigens from cancer cells and an enterococcal bacteriophage.</title>
        <authorList>
            <person name="Fluckiger A."/>
            <person name="Daillere R."/>
            <person name="Sassi M."/>
            <person name="Cattoir V."/>
            <person name="Kroemer G."/>
            <person name="Zitvogel L."/>
        </authorList>
    </citation>
    <scope>NUCLEOTIDE SEQUENCE [LARGE SCALE GENOMIC DNA]</scope>
    <source>
        <strain evidence="7 8">EG4</strain>
    </source>
</reference>
<keyword evidence="5" id="KW-0472">Membrane</keyword>
<feature type="domain" description="Gram-positive cocci surface proteins LPxTG" evidence="6">
    <location>
        <begin position="11"/>
        <end position="49"/>
    </location>
</feature>
<keyword evidence="5" id="KW-1133">Transmembrane helix</keyword>
<protein>
    <submittedName>
        <fullName evidence="7">LPXTG cell wall anchor domain-containing protein</fullName>
    </submittedName>
</protein>
<keyword evidence="1" id="KW-0134">Cell wall</keyword>
<dbReference type="PROSITE" id="PS50847">
    <property type="entry name" value="GRAM_POS_ANCHORING"/>
    <property type="match status" value="1"/>
</dbReference>
<dbReference type="NCBIfam" id="TIGR01167">
    <property type="entry name" value="LPXTG_anchor"/>
    <property type="match status" value="1"/>
</dbReference>
<keyword evidence="4" id="KW-0572">Peptidoglycan-anchor</keyword>
<evidence type="ECO:0000313" key="7">
    <source>
        <dbReference type="EMBL" id="MBA0974131.1"/>
    </source>
</evidence>